<name>A0A848DHG0_9PSEU</name>
<dbReference type="SUPFAM" id="SSF53474">
    <property type="entry name" value="alpha/beta-Hydrolases"/>
    <property type="match status" value="1"/>
</dbReference>
<organism evidence="3 4">
    <name type="scientific">Pseudonocardia bannensis</name>
    <dbReference type="NCBI Taxonomy" id="630973"/>
    <lineage>
        <taxon>Bacteria</taxon>
        <taxon>Bacillati</taxon>
        <taxon>Actinomycetota</taxon>
        <taxon>Actinomycetes</taxon>
        <taxon>Pseudonocardiales</taxon>
        <taxon>Pseudonocardiaceae</taxon>
        <taxon>Pseudonocardia</taxon>
    </lineage>
</organism>
<comment type="caution">
    <text evidence="3">The sequence shown here is derived from an EMBL/GenBank/DDBJ whole genome shotgun (WGS) entry which is preliminary data.</text>
</comment>
<keyword evidence="1 3" id="KW-0378">Hydrolase</keyword>
<dbReference type="Pfam" id="PF07859">
    <property type="entry name" value="Abhydrolase_3"/>
    <property type="match status" value="1"/>
</dbReference>
<dbReference type="Proteomes" id="UP000586918">
    <property type="component" value="Unassembled WGS sequence"/>
</dbReference>
<dbReference type="RefSeq" id="WP_169412833.1">
    <property type="nucleotide sequence ID" value="NZ_JAAXKZ010000031.1"/>
</dbReference>
<evidence type="ECO:0000313" key="4">
    <source>
        <dbReference type="Proteomes" id="UP000586918"/>
    </source>
</evidence>
<proteinExistence type="predicted"/>
<evidence type="ECO:0000259" key="2">
    <source>
        <dbReference type="Pfam" id="PF07859"/>
    </source>
</evidence>
<dbReference type="PANTHER" id="PTHR48081">
    <property type="entry name" value="AB HYDROLASE SUPERFAMILY PROTEIN C4A8.06C"/>
    <property type="match status" value="1"/>
</dbReference>
<dbReference type="Gene3D" id="3.40.50.1820">
    <property type="entry name" value="alpha/beta hydrolase"/>
    <property type="match status" value="1"/>
</dbReference>
<dbReference type="InterPro" id="IPR013094">
    <property type="entry name" value="AB_hydrolase_3"/>
</dbReference>
<accession>A0A848DHG0</accession>
<dbReference type="EMBL" id="JAAXKZ010000031">
    <property type="protein sequence ID" value="NMH92118.1"/>
    <property type="molecule type" value="Genomic_DNA"/>
</dbReference>
<sequence>MTLRLSGVGPGAPPPGDGAAVELPPELLEFQLTLALPRSGSVRDLLASFDAYINQRLPPVAAVIHQVPVREMAGWRVTADVYRPFGEPPFPTLVYLHGGAWVMGAPSTHRRLAADLAALGLLTIVVDYRRAPRHRFPAAVEDTVHAIDWARDHAAAHGGDPSRLLVGGDSAGANLAAAALATGRAGAVAAALLCYGIYDVHRALPVLADLLGGPDPATQLYLEPEDARRRLDDPRLHPERYCAGFPPTLILAGERDPLFAESAALADRLTAAAVHHEFVVVPGAPHGFLQLPTHPCHAEGLRTIDEFLRRTGVRTVEH</sequence>
<feature type="domain" description="Alpha/beta hydrolase fold-3" evidence="2">
    <location>
        <begin position="93"/>
        <end position="289"/>
    </location>
</feature>
<dbReference type="InterPro" id="IPR029058">
    <property type="entry name" value="AB_hydrolase_fold"/>
</dbReference>
<dbReference type="InterPro" id="IPR050300">
    <property type="entry name" value="GDXG_lipolytic_enzyme"/>
</dbReference>
<evidence type="ECO:0000256" key="1">
    <source>
        <dbReference type="ARBA" id="ARBA00022801"/>
    </source>
</evidence>
<dbReference type="GO" id="GO:0016787">
    <property type="term" value="F:hydrolase activity"/>
    <property type="evidence" value="ECO:0007669"/>
    <property type="project" value="UniProtKB-KW"/>
</dbReference>
<keyword evidence="4" id="KW-1185">Reference proteome</keyword>
<evidence type="ECO:0000313" key="3">
    <source>
        <dbReference type="EMBL" id="NMH92118.1"/>
    </source>
</evidence>
<dbReference type="AlphaFoldDB" id="A0A848DHG0"/>
<gene>
    <name evidence="3" type="ORF">HF519_11170</name>
</gene>
<reference evidence="3 4" key="1">
    <citation type="submission" date="2020-04" db="EMBL/GenBank/DDBJ databases">
        <authorList>
            <person name="Klaysubun C."/>
            <person name="Duangmal K."/>
            <person name="Lipun K."/>
        </authorList>
    </citation>
    <scope>NUCLEOTIDE SEQUENCE [LARGE SCALE GENOMIC DNA]</scope>
    <source>
        <strain evidence="3 4">DSM 45300</strain>
    </source>
</reference>
<protein>
    <submittedName>
        <fullName evidence="3">Alpha/beta hydrolase</fullName>
    </submittedName>
</protein>